<dbReference type="STRING" id="663278.Ethha_1480"/>
<organism evidence="3 4">
    <name type="scientific">Ethanoligenens harbinense (strain DSM 18485 / JCM 12961 / CGMCC 1.5033 / YUAN-3)</name>
    <dbReference type="NCBI Taxonomy" id="663278"/>
    <lineage>
        <taxon>Bacteria</taxon>
        <taxon>Bacillati</taxon>
        <taxon>Bacillota</taxon>
        <taxon>Clostridia</taxon>
        <taxon>Eubacteriales</taxon>
        <taxon>Oscillospiraceae</taxon>
        <taxon>Ethanoligenens</taxon>
    </lineage>
</organism>
<protein>
    <submittedName>
        <fullName evidence="3">Uncharacterized protein</fullName>
    </submittedName>
</protein>
<dbReference type="AlphaFoldDB" id="E6U7J4"/>
<evidence type="ECO:0000256" key="1">
    <source>
        <dbReference type="SAM" id="MobiDB-lite"/>
    </source>
</evidence>
<keyword evidence="4" id="KW-1185">Reference proteome</keyword>
<feature type="transmembrane region" description="Helical" evidence="2">
    <location>
        <begin position="20"/>
        <end position="41"/>
    </location>
</feature>
<keyword evidence="2" id="KW-1133">Transmembrane helix</keyword>
<dbReference type="HOGENOM" id="CLU_2600808_0_0_9"/>
<proteinExistence type="predicted"/>
<accession>E6U7J4</accession>
<evidence type="ECO:0000256" key="2">
    <source>
        <dbReference type="SAM" id="Phobius"/>
    </source>
</evidence>
<evidence type="ECO:0000313" key="4">
    <source>
        <dbReference type="Proteomes" id="UP000001551"/>
    </source>
</evidence>
<dbReference type="RefSeq" id="WP_013485372.1">
    <property type="nucleotide sequence ID" value="NC_014828.1"/>
</dbReference>
<dbReference type="KEGG" id="eha:Ethha_1480"/>
<feature type="region of interest" description="Disordered" evidence="1">
    <location>
        <begin position="56"/>
        <end position="79"/>
    </location>
</feature>
<keyword evidence="2" id="KW-0472">Membrane</keyword>
<sequence length="79" mass="8917">MLPKIHIPAGDQTSSTLKTIVVITSIFLSLAVIVALFYTFFQKCDRLKFTYLKKDHRHASPAESEETDPEVDSTEDPAY</sequence>
<name>E6U7J4_ETHHY</name>
<dbReference type="Proteomes" id="UP000001551">
    <property type="component" value="Chromosome"/>
</dbReference>
<dbReference type="EMBL" id="CP002400">
    <property type="protein sequence ID" value="ADU27017.1"/>
    <property type="molecule type" value="Genomic_DNA"/>
</dbReference>
<keyword evidence="2" id="KW-0812">Transmembrane</keyword>
<feature type="compositionally biased region" description="Acidic residues" evidence="1">
    <location>
        <begin position="63"/>
        <end position="79"/>
    </location>
</feature>
<evidence type="ECO:0000313" key="3">
    <source>
        <dbReference type="EMBL" id="ADU27017.1"/>
    </source>
</evidence>
<gene>
    <name evidence="3" type="ordered locus">Ethha_1480</name>
</gene>
<reference evidence="3 4" key="1">
    <citation type="submission" date="2010-12" db="EMBL/GenBank/DDBJ databases">
        <title>Complete sequence of Ethanoligenens harbinense YUAN-3.</title>
        <authorList>
            <person name="Lucas S."/>
            <person name="Copeland A."/>
            <person name="Lapidus A."/>
            <person name="Cheng J.-F."/>
            <person name="Bruce D."/>
            <person name="Goodwin L."/>
            <person name="Pitluck S."/>
            <person name="Chertkov O."/>
            <person name="Misra M."/>
            <person name="Detter J.C."/>
            <person name="Han C."/>
            <person name="Tapia R."/>
            <person name="Land M."/>
            <person name="Hauser L."/>
            <person name="Jeffries C."/>
            <person name="Kyrpides N."/>
            <person name="Ivanova N."/>
            <person name="Mikhailova N."/>
            <person name="Wang A."/>
            <person name="Mouttaki H."/>
            <person name="He Z."/>
            <person name="Zhou J."/>
            <person name="Hemme C.L."/>
            <person name="Woyke T."/>
        </authorList>
    </citation>
    <scope>NUCLEOTIDE SEQUENCE [LARGE SCALE GENOMIC DNA]</scope>
    <source>
        <strain evidence="4">DSM 18485 / JCM 12961 / CGMCC 1.5033 / YUAN-3</strain>
    </source>
</reference>